<evidence type="ECO:0000313" key="2">
    <source>
        <dbReference type="Proteomes" id="UP000464658"/>
    </source>
</evidence>
<name>A0A5S9M2K0_BACIA</name>
<sequence>MTFIKSANKETETLKGLNITVDVPATISMIAIGRAGSSWMTGAIMLTNKKQARQAGENRKGR</sequence>
<proteinExistence type="predicted"/>
<accession>A0A5S9M2K0</accession>
<organism evidence="1 2">
    <name type="scientific">Bacillus safensis</name>
    <dbReference type="NCBI Taxonomy" id="561879"/>
    <lineage>
        <taxon>Bacteria</taxon>
        <taxon>Bacillati</taxon>
        <taxon>Bacillota</taxon>
        <taxon>Bacilli</taxon>
        <taxon>Bacillales</taxon>
        <taxon>Bacillaceae</taxon>
        <taxon>Bacillus</taxon>
    </lineage>
</organism>
<protein>
    <submittedName>
        <fullName evidence="1">Uncharacterized protein</fullName>
    </submittedName>
</protein>
<dbReference type="AlphaFoldDB" id="A0A5S9M2K0"/>
<dbReference type="Proteomes" id="UP000464658">
    <property type="component" value="Chromosome"/>
</dbReference>
<gene>
    <name evidence="1" type="ORF">BsIDN1_05800</name>
</gene>
<reference evidence="1 2" key="1">
    <citation type="submission" date="2019-12" db="EMBL/GenBank/DDBJ databases">
        <title>Full genome sequence of a Bacillus safensis strain isolated from commercially available natto in Indonesia.</title>
        <authorList>
            <person name="Yoshida M."/>
            <person name="Uomi M."/>
            <person name="Waturangi D."/>
            <person name="Ekaputri J.J."/>
            <person name="Setiamarga D.H.E."/>
        </authorList>
    </citation>
    <scope>NUCLEOTIDE SEQUENCE [LARGE SCALE GENOMIC DNA]</scope>
    <source>
        <strain evidence="1 2">IDN1</strain>
    </source>
</reference>
<dbReference type="EMBL" id="AP021906">
    <property type="protein sequence ID" value="BBP86962.1"/>
    <property type="molecule type" value="Genomic_DNA"/>
</dbReference>
<evidence type="ECO:0000313" key="1">
    <source>
        <dbReference type="EMBL" id="BBP86962.1"/>
    </source>
</evidence>